<feature type="compositionally biased region" description="Basic and acidic residues" evidence="1">
    <location>
        <begin position="40"/>
        <end position="79"/>
    </location>
</feature>
<protein>
    <submittedName>
        <fullName evidence="2">Uncharacterized protein</fullName>
    </submittedName>
</protein>
<evidence type="ECO:0000313" key="3">
    <source>
        <dbReference type="Proteomes" id="UP000094056"/>
    </source>
</evidence>
<dbReference type="EMBL" id="MAYW01000061">
    <property type="protein sequence ID" value="ODS32474.1"/>
    <property type="molecule type" value="Genomic_DNA"/>
</dbReference>
<gene>
    <name evidence="2" type="ORF">SCARUB_02418</name>
</gene>
<organism evidence="2 3">
    <name type="scientific">Candidatus Scalindua rubra</name>
    <dbReference type="NCBI Taxonomy" id="1872076"/>
    <lineage>
        <taxon>Bacteria</taxon>
        <taxon>Pseudomonadati</taxon>
        <taxon>Planctomycetota</taxon>
        <taxon>Candidatus Brocadiia</taxon>
        <taxon>Candidatus Brocadiales</taxon>
        <taxon>Candidatus Scalinduaceae</taxon>
        <taxon>Candidatus Scalindua</taxon>
    </lineage>
</organism>
<feature type="compositionally biased region" description="Basic and acidic residues" evidence="1">
    <location>
        <begin position="22"/>
        <end position="32"/>
    </location>
</feature>
<dbReference type="AlphaFoldDB" id="A0A1E3XBZ2"/>
<reference evidence="2 3" key="1">
    <citation type="submission" date="2016-07" db="EMBL/GenBank/DDBJ databases">
        <title>Draft genome of Scalindua rubra, obtained from a brine-seawater interface in the Red Sea, sheds light on salt adaptation in anammox bacteria.</title>
        <authorList>
            <person name="Speth D.R."/>
            <person name="Lagkouvardos I."/>
            <person name="Wang Y."/>
            <person name="Qian P.-Y."/>
            <person name="Dutilh B.E."/>
            <person name="Jetten M.S."/>
        </authorList>
    </citation>
    <scope>NUCLEOTIDE SEQUENCE [LARGE SCALE GENOMIC DNA]</scope>
    <source>
        <strain evidence="2">BSI-1</strain>
    </source>
</reference>
<evidence type="ECO:0000313" key="2">
    <source>
        <dbReference type="EMBL" id="ODS32474.1"/>
    </source>
</evidence>
<sequence>MSDGIQPIRFVPQINKVNPKGKSGDKKGDKGGEQQFSDYLSDKDKGIESKSHKERKDEPESGEYRKKEDENTLRTKEDHDLDDTCGTVIDTEV</sequence>
<comment type="caution">
    <text evidence="2">The sequence shown here is derived from an EMBL/GenBank/DDBJ whole genome shotgun (WGS) entry which is preliminary data.</text>
</comment>
<evidence type="ECO:0000256" key="1">
    <source>
        <dbReference type="SAM" id="MobiDB-lite"/>
    </source>
</evidence>
<accession>A0A1E3XBZ2</accession>
<feature type="region of interest" description="Disordered" evidence="1">
    <location>
        <begin position="1"/>
        <end position="93"/>
    </location>
</feature>
<proteinExistence type="predicted"/>
<dbReference type="Proteomes" id="UP000094056">
    <property type="component" value="Unassembled WGS sequence"/>
</dbReference>
<name>A0A1E3XBZ2_9BACT</name>